<feature type="domain" description="Tetrapyrrole methylase" evidence="8">
    <location>
        <begin position="7"/>
        <end position="211"/>
    </location>
</feature>
<keyword evidence="4 9" id="KW-0489">Methyltransferase</keyword>
<dbReference type="SUPFAM" id="SSF53790">
    <property type="entry name" value="Tetrapyrrole methylase"/>
    <property type="match status" value="1"/>
</dbReference>
<dbReference type="GO" id="GO:0032259">
    <property type="term" value="P:methylation"/>
    <property type="evidence" value="ECO:0007669"/>
    <property type="project" value="UniProtKB-KW"/>
</dbReference>
<dbReference type="Proteomes" id="UP000768567">
    <property type="component" value="Unassembled WGS sequence"/>
</dbReference>
<dbReference type="EMBL" id="JADCKC010000002">
    <property type="protein sequence ID" value="MBE5037518.1"/>
    <property type="molecule type" value="Genomic_DNA"/>
</dbReference>
<dbReference type="InterPro" id="IPR000878">
    <property type="entry name" value="4pyrrol_Mease"/>
</dbReference>
<proteinExistence type="inferred from homology"/>
<evidence type="ECO:0000259" key="8">
    <source>
        <dbReference type="Pfam" id="PF00590"/>
    </source>
</evidence>
<reference evidence="9 10" key="1">
    <citation type="submission" date="2020-10" db="EMBL/GenBank/DDBJ databases">
        <title>ChiBAC.</title>
        <authorList>
            <person name="Zenner C."/>
            <person name="Hitch T.C.A."/>
            <person name="Clavel T."/>
        </authorList>
    </citation>
    <scope>NUCLEOTIDE SEQUENCE [LARGE SCALE GENOMIC DNA]</scope>
    <source>
        <strain evidence="9 10">DSM 109015</strain>
    </source>
</reference>
<keyword evidence="3" id="KW-0169">Cobalamin biosynthesis</keyword>
<dbReference type="Gene3D" id="3.30.950.10">
    <property type="entry name" value="Methyltransferase, Cobalt-precorrin-4 Transmethylase, Domain 2"/>
    <property type="match status" value="1"/>
</dbReference>
<accession>A0ABR9R2Y7</accession>
<evidence type="ECO:0000256" key="6">
    <source>
        <dbReference type="ARBA" id="ARBA00022691"/>
    </source>
</evidence>
<sequence>MAITGVFYGVGIGPGDPELITVKAVHTLQRCPVIAAPRTAKGNMLALDIARQAVDLGGKTILPLDFTMAPDPADREDSHRAAADAIARELAAGRDVAMLNLGDVALFSTFGHLKKLLAAQGFDTVMVPGVPSFCAIAARLGEPLTDGDTPLHVLTAADADLDKALRLPGTKVLMKSGRTAKVRKALEEQGLLDHAALVTNCGLPGETICPGLEGAPDRAGYFSTIVVKE</sequence>
<comment type="caution">
    <text evidence="9">The sequence shown here is derived from an EMBL/GenBank/DDBJ whole genome shotgun (WGS) entry which is preliminary data.</text>
</comment>
<dbReference type="PIRSF" id="PIRSF036427">
    <property type="entry name" value="Precrrn-2_mtase"/>
    <property type="match status" value="1"/>
</dbReference>
<evidence type="ECO:0000256" key="4">
    <source>
        <dbReference type="ARBA" id="ARBA00022603"/>
    </source>
</evidence>
<evidence type="ECO:0000256" key="1">
    <source>
        <dbReference type="ARBA" id="ARBA00004953"/>
    </source>
</evidence>
<dbReference type="InterPro" id="IPR014776">
    <property type="entry name" value="4pyrrole_Mease_sub2"/>
</dbReference>
<keyword evidence="6" id="KW-0949">S-adenosyl-L-methionine</keyword>
<evidence type="ECO:0000256" key="2">
    <source>
        <dbReference type="ARBA" id="ARBA00005879"/>
    </source>
</evidence>
<dbReference type="PANTHER" id="PTHR43467:SF2">
    <property type="entry name" value="COBALT-PRECORRIN-2 C(20)-METHYLTRANSFERASE"/>
    <property type="match status" value="1"/>
</dbReference>
<protein>
    <submittedName>
        <fullName evidence="9">Precorrin-2 C(20)-methyltransferase</fullName>
        <ecNumber evidence="9">2.1.1.130</ecNumber>
    </submittedName>
</protein>
<dbReference type="InterPro" id="IPR012382">
    <property type="entry name" value="CobI/CbiL"/>
</dbReference>
<comment type="pathway">
    <text evidence="1">Cofactor biosynthesis; adenosylcobalamin biosynthesis.</text>
</comment>
<gene>
    <name evidence="9" type="primary">cobI</name>
    <name evidence="9" type="ORF">INF35_06955</name>
</gene>
<dbReference type="NCBIfam" id="TIGR01467">
    <property type="entry name" value="cobI_cbiL"/>
    <property type="match status" value="1"/>
</dbReference>
<evidence type="ECO:0000256" key="3">
    <source>
        <dbReference type="ARBA" id="ARBA00022573"/>
    </source>
</evidence>
<dbReference type="Gene3D" id="3.40.1010.10">
    <property type="entry name" value="Cobalt-precorrin-4 Transmethylase, Domain 1"/>
    <property type="match status" value="1"/>
</dbReference>
<dbReference type="InterPro" id="IPR035996">
    <property type="entry name" value="4pyrrol_Methylase_sf"/>
</dbReference>
<keyword evidence="5 9" id="KW-0808">Transferase</keyword>
<evidence type="ECO:0000256" key="5">
    <source>
        <dbReference type="ARBA" id="ARBA00022679"/>
    </source>
</evidence>
<comment type="similarity">
    <text evidence="2 7">Belongs to the precorrin methyltransferase family.</text>
</comment>
<dbReference type="Pfam" id="PF00590">
    <property type="entry name" value="TP_methylase"/>
    <property type="match status" value="1"/>
</dbReference>
<dbReference type="InterPro" id="IPR014777">
    <property type="entry name" value="4pyrrole_Mease_sub1"/>
</dbReference>
<keyword evidence="10" id="KW-1185">Reference proteome</keyword>
<evidence type="ECO:0000313" key="10">
    <source>
        <dbReference type="Proteomes" id="UP000768567"/>
    </source>
</evidence>
<dbReference type="CDD" id="cd11645">
    <property type="entry name" value="Precorrin_2_C20_MT"/>
    <property type="match status" value="1"/>
</dbReference>
<evidence type="ECO:0000256" key="7">
    <source>
        <dbReference type="PIRNR" id="PIRNR036427"/>
    </source>
</evidence>
<evidence type="ECO:0000313" key="9">
    <source>
        <dbReference type="EMBL" id="MBE5037518.1"/>
    </source>
</evidence>
<dbReference type="PANTHER" id="PTHR43467">
    <property type="entry name" value="COBALT-PRECORRIN-2 C(20)-METHYLTRANSFERASE"/>
    <property type="match status" value="1"/>
</dbReference>
<organism evidence="9 10">
    <name type="scientific">Gemmiger gallinarum</name>
    <dbReference type="NCBI Taxonomy" id="2779354"/>
    <lineage>
        <taxon>Bacteria</taxon>
        <taxon>Bacillati</taxon>
        <taxon>Bacillota</taxon>
        <taxon>Clostridia</taxon>
        <taxon>Eubacteriales</taxon>
        <taxon>Gemmiger</taxon>
    </lineage>
</organism>
<dbReference type="RefSeq" id="WP_193500922.1">
    <property type="nucleotide sequence ID" value="NZ_JADCKC010000002.1"/>
</dbReference>
<dbReference type="InterPro" id="IPR006364">
    <property type="entry name" value="CobI/CbiL/CobIJ_dom"/>
</dbReference>
<dbReference type="EC" id="2.1.1.130" evidence="9"/>
<name>A0ABR9R2Y7_9FIRM</name>
<dbReference type="GO" id="GO:0030788">
    <property type="term" value="F:precorrin-2 C20-methyltransferase activity"/>
    <property type="evidence" value="ECO:0007669"/>
    <property type="project" value="UniProtKB-EC"/>
</dbReference>